<dbReference type="Gene3D" id="3.90.1680.20">
    <property type="match status" value="2"/>
</dbReference>
<keyword evidence="2 8" id="KW-0645">Protease</keyword>
<dbReference type="PANTHER" id="PTHR13604">
    <property type="entry name" value="DC12-RELATED"/>
    <property type="match status" value="1"/>
</dbReference>
<proteinExistence type="inferred from homology"/>
<keyword evidence="4 8" id="KW-0378">Hydrolase</keyword>
<accession>A0A975G5I5</accession>
<keyword evidence="9" id="KW-0614">Plasmid</keyword>
<dbReference type="Pfam" id="PF02586">
    <property type="entry name" value="SRAP"/>
    <property type="match status" value="1"/>
</dbReference>
<evidence type="ECO:0000256" key="2">
    <source>
        <dbReference type="ARBA" id="ARBA00022670"/>
    </source>
</evidence>
<dbReference type="InterPro" id="IPR036590">
    <property type="entry name" value="SRAP-like"/>
</dbReference>
<evidence type="ECO:0000256" key="8">
    <source>
        <dbReference type="RuleBase" id="RU364100"/>
    </source>
</evidence>
<dbReference type="InterPro" id="IPR003738">
    <property type="entry name" value="SRAP"/>
</dbReference>
<dbReference type="Proteomes" id="UP000676409">
    <property type="component" value="Plasmid unnamed"/>
</dbReference>
<keyword evidence="7" id="KW-0456">Lyase</keyword>
<reference evidence="9" key="1">
    <citation type="submission" date="2021-04" db="EMBL/GenBank/DDBJ databases">
        <title>The complete genome sequence of Caulobacter sp. S6.</title>
        <authorList>
            <person name="Tang Y."/>
            <person name="Ouyang W."/>
            <person name="Liu Q."/>
            <person name="Huang B."/>
            <person name="Guo Z."/>
            <person name="Lei P."/>
        </authorList>
    </citation>
    <scope>NUCLEOTIDE SEQUENCE</scope>
    <source>
        <strain evidence="9">S6</strain>
        <plasmid evidence="9">unnamed</plasmid>
    </source>
</reference>
<dbReference type="GO" id="GO:0003697">
    <property type="term" value="F:single-stranded DNA binding"/>
    <property type="evidence" value="ECO:0007669"/>
    <property type="project" value="InterPro"/>
</dbReference>
<keyword evidence="5" id="KW-0190">Covalent protein-DNA linkage</keyword>
<geneLocation type="plasmid" evidence="9 10">
    <name>unnamed</name>
</geneLocation>
<evidence type="ECO:0000256" key="4">
    <source>
        <dbReference type="ARBA" id="ARBA00022801"/>
    </source>
</evidence>
<dbReference type="EMBL" id="CP073079">
    <property type="protein sequence ID" value="QUD90968.1"/>
    <property type="molecule type" value="Genomic_DNA"/>
</dbReference>
<sequence>MCNLYAIMEARAEVARLAKAMTDRNNNQPPMPGVYPDYPAPVIVTTADGSREMRNLRWGMPTSKQALFKAATERADKLRAKGTEFDFNELLKMEPDKGTTNVRNTTNAQGKTNAHWRPWLGAANRCLVPFTSFAEPDQDHERTRKNIWFALDDSRPLAFFAGIWTPHACVRMKSKGWEEIEAYGFLTTDSAEPVKTYHSKAMPVILTTEADRDLWMSGAPWEEVKHLQRPLPDGTLKVVAIGARQDETVPG</sequence>
<evidence type="ECO:0000256" key="5">
    <source>
        <dbReference type="ARBA" id="ARBA00023124"/>
    </source>
</evidence>
<dbReference type="GO" id="GO:0006508">
    <property type="term" value="P:proteolysis"/>
    <property type="evidence" value="ECO:0007669"/>
    <property type="project" value="UniProtKB-KW"/>
</dbReference>
<dbReference type="GO" id="GO:0008233">
    <property type="term" value="F:peptidase activity"/>
    <property type="evidence" value="ECO:0007669"/>
    <property type="project" value="UniProtKB-KW"/>
</dbReference>
<dbReference type="SUPFAM" id="SSF143081">
    <property type="entry name" value="BB1717-like"/>
    <property type="match status" value="1"/>
</dbReference>
<dbReference type="AlphaFoldDB" id="A0A975G5I5"/>
<comment type="similarity">
    <text evidence="1 8">Belongs to the SOS response-associated peptidase family.</text>
</comment>
<evidence type="ECO:0000313" key="9">
    <source>
        <dbReference type="EMBL" id="QUD90968.1"/>
    </source>
</evidence>
<evidence type="ECO:0000256" key="7">
    <source>
        <dbReference type="ARBA" id="ARBA00023239"/>
    </source>
</evidence>
<dbReference type="RefSeq" id="WP_211941014.1">
    <property type="nucleotide sequence ID" value="NZ_CP073079.1"/>
</dbReference>
<dbReference type="KEGG" id="caul:KCG34_25365"/>
<name>A0A975G5I5_9CAUL</name>
<keyword evidence="6" id="KW-0238">DNA-binding</keyword>
<dbReference type="GO" id="GO:0106300">
    <property type="term" value="P:protein-DNA covalent cross-linking repair"/>
    <property type="evidence" value="ECO:0007669"/>
    <property type="project" value="InterPro"/>
</dbReference>
<evidence type="ECO:0000256" key="6">
    <source>
        <dbReference type="ARBA" id="ARBA00023125"/>
    </source>
</evidence>
<organism evidence="9 10">
    <name type="scientific">Phenylobacterium montanum</name>
    <dbReference type="NCBI Taxonomy" id="2823693"/>
    <lineage>
        <taxon>Bacteria</taxon>
        <taxon>Pseudomonadati</taxon>
        <taxon>Pseudomonadota</taxon>
        <taxon>Alphaproteobacteria</taxon>
        <taxon>Caulobacterales</taxon>
        <taxon>Caulobacteraceae</taxon>
        <taxon>Phenylobacterium</taxon>
    </lineage>
</organism>
<protein>
    <recommendedName>
        <fullName evidence="8">Abasic site processing protein</fullName>
        <ecNumber evidence="8">3.4.-.-</ecNumber>
    </recommendedName>
</protein>
<evidence type="ECO:0000313" key="10">
    <source>
        <dbReference type="Proteomes" id="UP000676409"/>
    </source>
</evidence>
<keyword evidence="10" id="KW-1185">Reference proteome</keyword>
<dbReference type="EC" id="3.4.-.-" evidence="8"/>
<evidence type="ECO:0000256" key="3">
    <source>
        <dbReference type="ARBA" id="ARBA00022763"/>
    </source>
</evidence>
<gene>
    <name evidence="9" type="ORF">KCG34_25365</name>
</gene>
<dbReference type="GO" id="GO:0016829">
    <property type="term" value="F:lyase activity"/>
    <property type="evidence" value="ECO:0007669"/>
    <property type="project" value="UniProtKB-KW"/>
</dbReference>
<dbReference type="PANTHER" id="PTHR13604:SF0">
    <property type="entry name" value="ABASIC SITE PROCESSING PROTEIN HMCES"/>
    <property type="match status" value="1"/>
</dbReference>
<dbReference type="Gene3D" id="6.10.250.570">
    <property type="match status" value="1"/>
</dbReference>
<keyword evidence="3" id="KW-0227">DNA damage</keyword>
<evidence type="ECO:0000256" key="1">
    <source>
        <dbReference type="ARBA" id="ARBA00008136"/>
    </source>
</evidence>